<sequence length="119" mass="12287">MFPIASTLTDLVTLVAFELNGNDGLDWYVMRASRGYNLGILVVPQGGSGGACMAAGCVSDVDGGCESEKGGACNSTCLVTTSIVVPYRTDGLIPASRVLTRCIPRVGAPGAWAYGYVYG</sequence>
<comment type="caution">
    <text evidence="1">The sequence shown here is derived from an EMBL/GenBank/DDBJ whole genome shotgun (WGS) entry which is preliminary data.</text>
</comment>
<protein>
    <submittedName>
        <fullName evidence="1">Uncharacterized protein</fullName>
    </submittedName>
</protein>
<dbReference type="InterPro" id="IPR037176">
    <property type="entry name" value="Osmotin/thaumatin-like_sf"/>
</dbReference>
<dbReference type="PROSITE" id="PS51367">
    <property type="entry name" value="THAUMATIN_2"/>
    <property type="match status" value="1"/>
</dbReference>
<keyword evidence="2" id="KW-1185">Reference proteome</keyword>
<dbReference type="Gene3D" id="2.60.110.10">
    <property type="entry name" value="Thaumatin"/>
    <property type="match status" value="1"/>
</dbReference>
<dbReference type="AlphaFoldDB" id="A0AA89BBE8"/>
<evidence type="ECO:0000313" key="1">
    <source>
        <dbReference type="EMBL" id="KAK3037169.1"/>
    </source>
</evidence>
<proteinExistence type="predicted"/>
<accession>A0AA89BBE8</accession>
<name>A0AA89BBE8_9ASTE</name>
<evidence type="ECO:0000313" key="2">
    <source>
        <dbReference type="Proteomes" id="UP001188597"/>
    </source>
</evidence>
<dbReference type="InterPro" id="IPR001938">
    <property type="entry name" value="Thaumatin"/>
</dbReference>
<dbReference type="Proteomes" id="UP001188597">
    <property type="component" value="Unassembled WGS sequence"/>
</dbReference>
<dbReference type="Pfam" id="PF00314">
    <property type="entry name" value="Thaumatin"/>
    <property type="match status" value="1"/>
</dbReference>
<reference evidence="1" key="1">
    <citation type="submission" date="2022-12" db="EMBL/GenBank/DDBJ databases">
        <title>Draft genome assemblies for two species of Escallonia (Escalloniales).</title>
        <authorList>
            <person name="Chanderbali A."/>
            <person name="Dervinis C."/>
            <person name="Anghel I."/>
            <person name="Soltis D."/>
            <person name="Soltis P."/>
            <person name="Zapata F."/>
        </authorList>
    </citation>
    <scope>NUCLEOTIDE SEQUENCE</scope>
    <source>
        <strain evidence="1">UCBG64.0493</strain>
        <tissue evidence="1">Leaf</tissue>
    </source>
</reference>
<gene>
    <name evidence="1" type="ORF">RJ639_031056</name>
</gene>
<organism evidence="1 2">
    <name type="scientific">Escallonia herrerae</name>
    <dbReference type="NCBI Taxonomy" id="1293975"/>
    <lineage>
        <taxon>Eukaryota</taxon>
        <taxon>Viridiplantae</taxon>
        <taxon>Streptophyta</taxon>
        <taxon>Embryophyta</taxon>
        <taxon>Tracheophyta</taxon>
        <taxon>Spermatophyta</taxon>
        <taxon>Magnoliopsida</taxon>
        <taxon>eudicotyledons</taxon>
        <taxon>Gunneridae</taxon>
        <taxon>Pentapetalae</taxon>
        <taxon>asterids</taxon>
        <taxon>campanulids</taxon>
        <taxon>Escalloniales</taxon>
        <taxon>Escalloniaceae</taxon>
        <taxon>Escallonia</taxon>
    </lineage>
</organism>
<dbReference type="EMBL" id="JAVXUP010000128">
    <property type="protein sequence ID" value="KAK3037169.1"/>
    <property type="molecule type" value="Genomic_DNA"/>
</dbReference>
<dbReference type="SUPFAM" id="SSF49870">
    <property type="entry name" value="Osmotin, thaumatin-like protein"/>
    <property type="match status" value="1"/>
</dbReference>